<evidence type="ECO:0000313" key="3">
    <source>
        <dbReference type="RefSeq" id="XP_013064583.2"/>
    </source>
</evidence>
<reference evidence="3 4" key="1">
    <citation type="submission" date="2025-04" db="UniProtKB">
        <authorList>
            <consortium name="RefSeq"/>
        </authorList>
    </citation>
    <scope>IDENTIFICATION</scope>
</reference>
<dbReference type="RefSeq" id="XP_013064584.2">
    <property type="nucleotide sequence ID" value="XM_013209130.2"/>
</dbReference>
<evidence type="ECO:0000313" key="7">
    <source>
        <dbReference type="RefSeq" id="XP_055862588.1"/>
    </source>
</evidence>
<name>A0A9W2YIM1_BIOGL</name>
<dbReference type="RefSeq" id="XP_013064585.2">
    <property type="nucleotide sequence ID" value="XM_013209131.2"/>
</dbReference>
<dbReference type="KEGG" id="bgt:106053555"/>
<evidence type="ECO:0000313" key="6">
    <source>
        <dbReference type="RefSeq" id="XP_055862587.1"/>
    </source>
</evidence>
<dbReference type="RefSeq" id="XP_055862588.1">
    <property type="nucleotide sequence ID" value="XM_056006613.1"/>
</dbReference>
<feature type="region of interest" description="Disordered" evidence="1">
    <location>
        <begin position="374"/>
        <end position="399"/>
    </location>
</feature>
<dbReference type="AlphaFoldDB" id="A0A9W2YIM1"/>
<keyword evidence="2" id="KW-1185">Reference proteome</keyword>
<gene>
    <name evidence="3 4 5 6 7" type="primary">LOC106053555</name>
</gene>
<dbReference type="OMA" id="CEREGDG"/>
<dbReference type="GeneID" id="106053555"/>
<sequence length="449" mass="49802">MSFEVLVDKNVNFRGVWCAGERVTEKRIKLIFSEYSSKPSRSCRFQLTSSGLHLELHPTADGKKGGKMNEISFQNIRDIVYSQQDLTCLLVIYVDPNSTLSVLACSSERPEDMMSIHKAFLKERYRRQQDGHANWTLQQRVVVPNGSPLPHNNALGARLLQRSNLTSAAKGSSYRSYSESDAGDENVFLNEEGLLVQRDEIKVDREPIDLNNDGLPEAYHVGIQTIQVDNDVDSASIMSETSMQTLKDDYNALNEEMKALKILLEKTTGISAEEYYRRGDLPQPRNRKIVAFEENSQGHRNPSLTQENGASGAIVDESSTSHGLLAGADDYDRRSISVQTNKSQIALKNRYAKNPVSPSVSNAYKEKVAALKKRGGASGSESGTGLTTDGQSLTPATRPLVVKIPHGKPLLRTMSTGRTTVNRPIEEVYHHRSGSQKRRIVIASPKTIL</sequence>
<proteinExistence type="predicted"/>
<dbReference type="RefSeq" id="XP_013064583.2">
    <property type="nucleotide sequence ID" value="XM_013209129.2"/>
</dbReference>
<protein>
    <submittedName>
        <fullName evidence="3 4">Uncharacterized protein LOC106053555</fullName>
    </submittedName>
</protein>
<accession>A0A9W2YIM1</accession>
<dbReference type="OrthoDB" id="6140106at2759"/>
<evidence type="ECO:0000256" key="1">
    <source>
        <dbReference type="SAM" id="MobiDB-lite"/>
    </source>
</evidence>
<organism evidence="2 6">
    <name type="scientific">Biomphalaria glabrata</name>
    <name type="common">Bloodfluke planorb</name>
    <name type="synonym">Freshwater snail</name>
    <dbReference type="NCBI Taxonomy" id="6526"/>
    <lineage>
        <taxon>Eukaryota</taxon>
        <taxon>Metazoa</taxon>
        <taxon>Spiralia</taxon>
        <taxon>Lophotrochozoa</taxon>
        <taxon>Mollusca</taxon>
        <taxon>Gastropoda</taxon>
        <taxon>Heterobranchia</taxon>
        <taxon>Euthyneura</taxon>
        <taxon>Panpulmonata</taxon>
        <taxon>Hygrophila</taxon>
        <taxon>Lymnaeoidea</taxon>
        <taxon>Planorbidae</taxon>
        <taxon>Biomphalaria</taxon>
    </lineage>
</organism>
<evidence type="ECO:0000313" key="4">
    <source>
        <dbReference type="RefSeq" id="XP_013064584.2"/>
    </source>
</evidence>
<feature type="compositionally biased region" description="Polar residues" evidence="1">
    <location>
        <begin position="379"/>
        <end position="395"/>
    </location>
</feature>
<dbReference type="RefSeq" id="XP_055862587.1">
    <property type="nucleotide sequence ID" value="XM_056006612.1"/>
</dbReference>
<dbReference type="Proteomes" id="UP001165740">
    <property type="component" value="Chromosome 12"/>
</dbReference>
<evidence type="ECO:0000313" key="5">
    <source>
        <dbReference type="RefSeq" id="XP_013064585.2"/>
    </source>
</evidence>
<evidence type="ECO:0000313" key="2">
    <source>
        <dbReference type="Proteomes" id="UP001165740"/>
    </source>
</evidence>